<evidence type="ECO:0000256" key="1">
    <source>
        <dbReference type="ARBA" id="ARBA00007074"/>
    </source>
</evidence>
<dbReference type="Pfam" id="PF00877">
    <property type="entry name" value="NLPC_P60"/>
    <property type="match status" value="1"/>
</dbReference>
<reference evidence="6" key="1">
    <citation type="submission" date="2021-10" db="EMBL/GenBank/DDBJ databases">
        <title>Streptomonospora sp. nov., isolated from mangrove soil.</title>
        <authorList>
            <person name="Chen X."/>
            <person name="Ge X."/>
            <person name="Liu W."/>
        </authorList>
    </citation>
    <scope>NUCLEOTIDE SEQUENCE</scope>
    <source>
        <strain evidence="6">S1-112</strain>
    </source>
</reference>
<dbReference type="InterPro" id="IPR051202">
    <property type="entry name" value="Peptidase_C40"/>
</dbReference>
<keyword evidence="7" id="KW-1185">Reference proteome</keyword>
<gene>
    <name evidence="6" type="ORF">LG943_22190</name>
</gene>
<dbReference type="PANTHER" id="PTHR47053:SF1">
    <property type="entry name" value="MUREIN DD-ENDOPEPTIDASE MEPH-RELATED"/>
    <property type="match status" value="1"/>
</dbReference>
<protein>
    <submittedName>
        <fullName evidence="6">C40 family peptidase</fullName>
    </submittedName>
</protein>
<dbReference type="GO" id="GO:0008234">
    <property type="term" value="F:cysteine-type peptidase activity"/>
    <property type="evidence" value="ECO:0007669"/>
    <property type="project" value="UniProtKB-KW"/>
</dbReference>
<evidence type="ECO:0000313" key="7">
    <source>
        <dbReference type="Proteomes" id="UP001140076"/>
    </source>
</evidence>
<evidence type="ECO:0000256" key="2">
    <source>
        <dbReference type="ARBA" id="ARBA00022670"/>
    </source>
</evidence>
<evidence type="ECO:0000256" key="4">
    <source>
        <dbReference type="ARBA" id="ARBA00022807"/>
    </source>
</evidence>
<keyword evidence="3" id="KW-0378">Hydrolase</keyword>
<dbReference type="AlphaFoldDB" id="A0A9X3NUB0"/>
<proteinExistence type="inferred from homology"/>
<comment type="caution">
    <text evidence="6">The sequence shown here is derived from an EMBL/GenBank/DDBJ whole genome shotgun (WGS) entry which is preliminary data.</text>
</comment>
<organism evidence="6 7">
    <name type="scientific">Streptomonospora mangrovi</name>
    <dbReference type="NCBI Taxonomy" id="2883123"/>
    <lineage>
        <taxon>Bacteria</taxon>
        <taxon>Bacillati</taxon>
        <taxon>Actinomycetota</taxon>
        <taxon>Actinomycetes</taxon>
        <taxon>Streptosporangiales</taxon>
        <taxon>Nocardiopsidaceae</taxon>
        <taxon>Streptomonospora</taxon>
    </lineage>
</organism>
<name>A0A9X3NUB0_9ACTN</name>
<dbReference type="InterPro" id="IPR000064">
    <property type="entry name" value="NLP_P60_dom"/>
</dbReference>
<dbReference type="GO" id="GO:0006508">
    <property type="term" value="P:proteolysis"/>
    <property type="evidence" value="ECO:0007669"/>
    <property type="project" value="UniProtKB-KW"/>
</dbReference>
<dbReference type="InterPro" id="IPR038765">
    <property type="entry name" value="Papain-like_cys_pep_sf"/>
</dbReference>
<comment type="similarity">
    <text evidence="1">Belongs to the peptidase C40 family.</text>
</comment>
<keyword evidence="4" id="KW-0788">Thiol protease</keyword>
<evidence type="ECO:0000259" key="5">
    <source>
        <dbReference type="PROSITE" id="PS51935"/>
    </source>
</evidence>
<dbReference type="Gene3D" id="3.90.1720.10">
    <property type="entry name" value="endopeptidase domain like (from Nostoc punctiforme)"/>
    <property type="match status" value="1"/>
</dbReference>
<evidence type="ECO:0000313" key="6">
    <source>
        <dbReference type="EMBL" id="MDA0567005.1"/>
    </source>
</evidence>
<dbReference type="EMBL" id="JAJAQC010000047">
    <property type="protein sequence ID" value="MDA0567005.1"/>
    <property type="molecule type" value="Genomic_DNA"/>
</dbReference>
<dbReference type="SUPFAM" id="SSF54001">
    <property type="entry name" value="Cysteine proteinases"/>
    <property type="match status" value="1"/>
</dbReference>
<dbReference type="PANTHER" id="PTHR47053">
    <property type="entry name" value="MUREIN DD-ENDOPEPTIDASE MEPH-RELATED"/>
    <property type="match status" value="1"/>
</dbReference>
<dbReference type="PROSITE" id="PS51935">
    <property type="entry name" value="NLPC_P60"/>
    <property type="match status" value="1"/>
</dbReference>
<evidence type="ECO:0000256" key="3">
    <source>
        <dbReference type="ARBA" id="ARBA00022801"/>
    </source>
</evidence>
<dbReference type="Proteomes" id="UP001140076">
    <property type="component" value="Unassembled WGS sequence"/>
</dbReference>
<accession>A0A9X3NUB0</accession>
<dbReference type="RefSeq" id="WP_270074259.1">
    <property type="nucleotide sequence ID" value="NZ_JAJAQC010000047.1"/>
</dbReference>
<keyword evidence="2" id="KW-0645">Protease</keyword>
<feature type="domain" description="NlpC/P60" evidence="5">
    <location>
        <begin position="53"/>
        <end position="171"/>
    </location>
</feature>
<sequence length="171" mass="18524">MTERMEYGFPGRGKRPLFVTRTFLTLSSLAVIAAFGLIAGPAARAEERLPQAGSVAEQAVEHAKSQVGKPYSYGAEGPGSYDCSGLVQWAYKKAGKNLSRTTYTQFKEGSSVARSELRAGDLVFFYPGPTHVGIYIGDGQMVHASSSKDRVMIVGLSDYYDDHFTGARRVA</sequence>